<organism evidence="1">
    <name type="scientific">marine metagenome</name>
    <dbReference type="NCBI Taxonomy" id="408172"/>
    <lineage>
        <taxon>unclassified sequences</taxon>
        <taxon>metagenomes</taxon>
        <taxon>ecological metagenomes</taxon>
    </lineage>
</organism>
<feature type="non-terminal residue" evidence="1">
    <location>
        <position position="110"/>
    </location>
</feature>
<protein>
    <recommendedName>
        <fullName evidence="2">CARDB domain-containing protein</fullName>
    </recommendedName>
</protein>
<evidence type="ECO:0008006" key="2">
    <source>
        <dbReference type="Google" id="ProtNLM"/>
    </source>
</evidence>
<dbReference type="AlphaFoldDB" id="A0A382CRA5"/>
<proteinExistence type="predicted"/>
<dbReference type="EMBL" id="UINC01035428">
    <property type="protein sequence ID" value="SVB27817.1"/>
    <property type="molecule type" value="Genomic_DNA"/>
</dbReference>
<accession>A0A382CRA5</accession>
<evidence type="ECO:0000313" key="1">
    <source>
        <dbReference type="EMBL" id="SVB27817.1"/>
    </source>
</evidence>
<gene>
    <name evidence="1" type="ORF">METZ01_LOCUS180671</name>
</gene>
<name>A0A382CRA5_9ZZZZ</name>
<sequence length="110" mass="11845">MKFSRQFLPLFAVVLLVASAFIFVPVSAESSLNIEAVGDHNEYSFASVNGTATFVVTITNDGDADFTSVSIEASFDDPSWQEHVDKNVTFWYSDSNNTGGIDIGNLAQGA</sequence>
<reference evidence="1" key="1">
    <citation type="submission" date="2018-05" db="EMBL/GenBank/DDBJ databases">
        <authorList>
            <person name="Lanie J.A."/>
            <person name="Ng W.-L."/>
            <person name="Kazmierczak K.M."/>
            <person name="Andrzejewski T.M."/>
            <person name="Davidsen T.M."/>
            <person name="Wayne K.J."/>
            <person name="Tettelin H."/>
            <person name="Glass J.I."/>
            <person name="Rusch D."/>
            <person name="Podicherti R."/>
            <person name="Tsui H.-C.T."/>
            <person name="Winkler M.E."/>
        </authorList>
    </citation>
    <scope>NUCLEOTIDE SEQUENCE</scope>
</reference>